<accession>A0A3M6UEI6</accession>
<comment type="caution">
    <text evidence="1">The sequence shown here is derived from an EMBL/GenBank/DDBJ whole genome shotgun (WGS) entry which is preliminary data.</text>
</comment>
<proteinExistence type="predicted"/>
<keyword evidence="2" id="KW-1185">Reference proteome</keyword>
<dbReference type="EMBL" id="RCHS01001701">
    <property type="protein sequence ID" value="RMX52103.1"/>
    <property type="molecule type" value="Genomic_DNA"/>
</dbReference>
<dbReference type="AlphaFoldDB" id="A0A3M6UEI6"/>
<evidence type="ECO:0000313" key="1">
    <source>
        <dbReference type="EMBL" id="RMX52103.1"/>
    </source>
</evidence>
<gene>
    <name evidence="1" type="ORF">pdam_00025726</name>
</gene>
<reference evidence="1 2" key="1">
    <citation type="journal article" date="2018" name="Sci. Rep.">
        <title>Comparative analysis of the Pocillopora damicornis genome highlights role of immune system in coral evolution.</title>
        <authorList>
            <person name="Cunning R."/>
            <person name="Bay R.A."/>
            <person name="Gillette P."/>
            <person name="Baker A.C."/>
            <person name="Traylor-Knowles N."/>
        </authorList>
    </citation>
    <scope>NUCLEOTIDE SEQUENCE [LARGE SCALE GENOMIC DNA]</scope>
    <source>
        <strain evidence="1">RSMAS</strain>
        <tissue evidence="1">Whole animal</tissue>
    </source>
</reference>
<evidence type="ECO:0000313" key="2">
    <source>
        <dbReference type="Proteomes" id="UP000275408"/>
    </source>
</evidence>
<organism evidence="1 2">
    <name type="scientific">Pocillopora damicornis</name>
    <name type="common">Cauliflower coral</name>
    <name type="synonym">Millepora damicornis</name>
    <dbReference type="NCBI Taxonomy" id="46731"/>
    <lineage>
        <taxon>Eukaryota</taxon>
        <taxon>Metazoa</taxon>
        <taxon>Cnidaria</taxon>
        <taxon>Anthozoa</taxon>
        <taxon>Hexacorallia</taxon>
        <taxon>Scleractinia</taxon>
        <taxon>Astrocoeniina</taxon>
        <taxon>Pocilloporidae</taxon>
        <taxon>Pocillopora</taxon>
    </lineage>
</organism>
<name>A0A3M6UEI6_POCDA</name>
<sequence length="179" mass="20046">MLIQTEATKVRGVCFSSSKHLDFERCSKQKSPVKISNFTIKNDSVLMNARVQIEELKKVTFLREEIPSTLNISMLLNCNKKLPATPGNVVKCETCGLRQKVSACSSQYHLQALLRHDDINTTVTFFNDTLLSALQLFKVDTKQSLSEDIVVEAFLNTPMLFVTFDKKTKVVAAVSVAEN</sequence>
<protein>
    <submittedName>
        <fullName evidence="1">Uncharacterized protein</fullName>
    </submittedName>
</protein>
<dbReference type="Proteomes" id="UP000275408">
    <property type="component" value="Unassembled WGS sequence"/>
</dbReference>